<gene>
    <name evidence="2" type="ORF">PPUN14671_17600</name>
</gene>
<evidence type="ECO:0000313" key="3">
    <source>
        <dbReference type="Proteomes" id="UP001161257"/>
    </source>
</evidence>
<comment type="caution">
    <text evidence="2">The sequence shown here is derived from an EMBL/GenBank/DDBJ whole genome shotgun (WGS) entry which is preliminary data.</text>
</comment>
<organism evidence="2 3">
    <name type="scientific">Pseudomonas putida</name>
    <name type="common">Arthrobacter siderocapsulatus</name>
    <dbReference type="NCBI Taxonomy" id="303"/>
    <lineage>
        <taxon>Bacteria</taxon>
        <taxon>Pseudomonadati</taxon>
        <taxon>Pseudomonadota</taxon>
        <taxon>Gammaproteobacteria</taxon>
        <taxon>Pseudomonadales</taxon>
        <taxon>Pseudomonadaceae</taxon>
        <taxon>Pseudomonas</taxon>
    </lineage>
</organism>
<protein>
    <submittedName>
        <fullName evidence="2">Uncharacterized protein</fullName>
    </submittedName>
</protein>
<name>A0AA37RAU2_PSEPU</name>
<proteinExistence type="predicted"/>
<accession>A0AA37RAU2</accession>
<evidence type="ECO:0000256" key="1">
    <source>
        <dbReference type="SAM" id="Phobius"/>
    </source>
</evidence>
<keyword evidence="1" id="KW-1133">Transmembrane helix</keyword>
<keyword evidence="1" id="KW-0812">Transmembrane</keyword>
<dbReference type="AlphaFoldDB" id="A0AA37RAU2"/>
<sequence>MGAVIAILLISLALHSVITWLGKRAPAIVYFIEDFSGTILLYCILTWVGQADNTDKQKPSMLFAYTALYFFFVFISKISRSTLYEEIPTRNNRISLLAEFSLFIASAALVRIINLATGSFLLPEKHTFIYLMLVIATYYIMEKLYIKHSKTKQPDHQKS</sequence>
<feature type="transmembrane region" description="Helical" evidence="1">
    <location>
        <begin position="62"/>
        <end position="79"/>
    </location>
</feature>
<keyword evidence="1" id="KW-0472">Membrane</keyword>
<dbReference type="EMBL" id="BSKJ01000003">
    <property type="protein sequence ID" value="GLO34927.1"/>
    <property type="molecule type" value="Genomic_DNA"/>
</dbReference>
<feature type="transmembrane region" description="Helical" evidence="1">
    <location>
        <begin position="128"/>
        <end position="146"/>
    </location>
</feature>
<reference evidence="2" key="1">
    <citation type="submission" date="2023-01" db="EMBL/GenBank/DDBJ databases">
        <title>Whole-genome sequence of Pseudomonas putida NBRC 14671.</title>
        <authorList>
            <person name="Morohoshi T."/>
            <person name="Someya N."/>
        </authorList>
    </citation>
    <scope>NUCLEOTIDE SEQUENCE</scope>
    <source>
        <strain evidence="2">NBRC 14671</strain>
    </source>
</reference>
<evidence type="ECO:0000313" key="2">
    <source>
        <dbReference type="EMBL" id="GLO34927.1"/>
    </source>
</evidence>
<dbReference type="Proteomes" id="UP001161257">
    <property type="component" value="Unassembled WGS sequence"/>
</dbReference>
<feature type="transmembrane region" description="Helical" evidence="1">
    <location>
        <begin position="100"/>
        <end position="122"/>
    </location>
</feature>
<dbReference type="RefSeq" id="WP_284355727.1">
    <property type="nucleotide sequence ID" value="NZ_BSKF01000009.1"/>
</dbReference>